<evidence type="ECO:0000256" key="7">
    <source>
        <dbReference type="SAM" id="MobiDB-lite"/>
    </source>
</evidence>
<protein>
    <recommendedName>
        <fullName evidence="3">Intraflagellar transport protein 56</fullName>
    </recommendedName>
</protein>
<organism evidence="8">
    <name type="scientific">Sipha flava</name>
    <name type="common">yellow sugarcane aphid</name>
    <dbReference type="NCBI Taxonomy" id="143950"/>
    <lineage>
        <taxon>Eukaryota</taxon>
        <taxon>Metazoa</taxon>
        <taxon>Ecdysozoa</taxon>
        <taxon>Arthropoda</taxon>
        <taxon>Hexapoda</taxon>
        <taxon>Insecta</taxon>
        <taxon>Pterygota</taxon>
        <taxon>Neoptera</taxon>
        <taxon>Paraneoptera</taxon>
        <taxon>Hemiptera</taxon>
        <taxon>Sternorrhyncha</taxon>
        <taxon>Aphidomorpha</taxon>
        <taxon>Aphidoidea</taxon>
        <taxon>Aphididae</taxon>
        <taxon>Sipha</taxon>
    </lineage>
</organism>
<dbReference type="RefSeq" id="XP_025415436.1">
    <property type="nucleotide sequence ID" value="XM_025559651.1"/>
</dbReference>
<dbReference type="InterPro" id="IPR019734">
    <property type="entry name" value="TPR_rpt"/>
</dbReference>
<dbReference type="GO" id="GO:0036064">
    <property type="term" value="C:ciliary basal body"/>
    <property type="evidence" value="ECO:0007669"/>
    <property type="project" value="TreeGrafter"/>
</dbReference>
<evidence type="ECO:0000313" key="8">
    <source>
        <dbReference type="EMBL" id="MBY84617.1"/>
    </source>
</evidence>
<name>A0A2S2R3I4_9HEMI</name>
<dbReference type="RefSeq" id="XP_025415438.1">
    <property type="nucleotide sequence ID" value="XM_025559653.1"/>
</dbReference>
<reference evidence="10 11" key="2">
    <citation type="submission" date="2025-04" db="UniProtKB">
        <authorList>
            <consortium name="RefSeq"/>
        </authorList>
    </citation>
    <scope>IDENTIFICATION</scope>
    <source>
        <tissue evidence="10 11">Whole body</tissue>
    </source>
</reference>
<dbReference type="RefSeq" id="XP_025415437.1">
    <property type="nucleotide sequence ID" value="XM_025559652.1"/>
</dbReference>
<dbReference type="PANTHER" id="PTHR14781">
    <property type="entry name" value="INTRAFLAGELLAR TRANSPORT PROTEIN 56"/>
    <property type="match status" value="1"/>
</dbReference>
<evidence type="ECO:0000313" key="11">
    <source>
        <dbReference type="RefSeq" id="XP_025415437.1"/>
    </source>
</evidence>
<dbReference type="FunFam" id="1.25.40.10:FF:001373">
    <property type="entry name" value="Tetratricopeptide repeat domain 26"/>
    <property type="match status" value="1"/>
</dbReference>
<evidence type="ECO:0000256" key="1">
    <source>
        <dbReference type="ARBA" id="ARBA00004138"/>
    </source>
</evidence>
<dbReference type="SUPFAM" id="SSF48452">
    <property type="entry name" value="TPR-like"/>
    <property type="match status" value="3"/>
</dbReference>
<dbReference type="Gene3D" id="1.25.40.10">
    <property type="entry name" value="Tetratricopeptide repeat domain"/>
    <property type="match status" value="3"/>
</dbReference>
<proteinExistence type="inferred from homology"/>
<keyword evidence="4" id="KW-0677">Repeat</keyword>
<gene>
    <name evidence="8" type="primary">Ttc26</name>
    <name evidence="10 11 12 13" type="synonym">LOC112687100</name>
    <name evidence="8" type="ORF">g.146824</name>
</gene>
<dbReference type="EMBL" id="GGMS01015414">
    <property type="protein sequence ID" value="MBY84617.1"/>
    <property type="molecule type" value="Transcribed_RNA"/>
</dbReference>
<evidence type="ECO:0000256" key="6">
    <source>
        <dbReference type="ARBA" id="ARBA00023273"/>
    </source>
</evidence>
<keyword evidence="5" id="KW-0802">TPR repeat</keyword>
<dbReference type="AlphaFoldDB" id="A0A2S2R3I4"/>
<dbReference type="InterPro" id="IPR030511">
    <property type="entry name" value="TTC26"/>
</dbReference>
<dbReference type="GO" id="GO:0097546">
    <property type="term" value="C:ciliary base"/>
    <property type="evidence" value="ECO:0007669"/>
    <property type="project" value="TreeGrafter"/>
</dbReference>
<sequence length="549" mass="63519">MILSRVKPAVEPQPEKAQPTSHKVNAKDFIEKRDYTGALTVLKFELEKLKEDVDLEQWLAYCYFHLGDYNNAMLIYKNLSEFSKPKHVYVNLACCYFYLGMYPEAVEALEKSEISDVKTRLQFHLAHKQGDEKKLMEYHEILADVVEDQLSLAAIHYLRSHYQEAIDIYKKLIINNRNFLALNVYMALCYYKLDFYDVSQEILDVYIKKYPDSMILTNLKACNLYKLYDGKAAEAELKNLIARRSLTFKFCEDLIRHNMVVFREGEGALQILPGLIDILPEARLNLVIYYLRQGVNEEAYELIKDLEPAIPQEYVLKAIVNVVVGQEKGDAKQIENGQSLFNMVGSSSSECDTIPGRQCMASSLFLEGRYDEVSLYLSSIKSYFSNDDSFNFNFAQVKLALGEYKEAEEMYLQVKNTKIQESFIFINHLTHCFIMNKKPQSAWDLYLKMENSQDSLIILQSIANDCYKTNQFWQSAKAFDMLERLDLLPEYWEGKRGACAGIFQQIVLGNQPKDLIADVIQLLRNSANSQVEQIIKMMKKWAKNNKVVV</sequence>
<reference evidence="8" key="1">
    <citation type="submission" date="2018-04" db="EMBL/GenBank/DDBJ databases">
        <title>Transcriptome assembly of Sipha flava.</title>
        <authorList>
            <person name="Scully E.D."/>
            <person name="Geib S.M."/>
            <person name="Palmer N.A."/>
            <person name="Koch K."/>
            <person name="Bradshaw J."/>
            <person name="Heng-Moss T."/>
            <person name="Sarath G."/>
        </authorList>
    </citation>
    <scope>NUCLEOTIDE SEQUENCE</scope>
</reference>
<comment type="similarity">
    <text evidence="2">Belongs to the IFT56 family.</text>
</comment>
<evidence type="ECO:0000256" key="3">
    <source>
        <dbReference type="ARBA" id="ARBA00019387"/>
    </source>
</evidence>
<dbReference type="InterPro" id="IPR011990">
    <property type="entry name" value="TPR-like_helical_dom_sf"/>
</dbReference>
<dbReference type="GO" id="GO:0035735">
    <property type="term" value="P:intraciliary transport involved in cilium assembly"/>
    <property type="evidence" value="ECO:0007669"/>
    <property type="project" value="TreeGrafter"/>
</dbReference>
<dbReference type="RefSeq" id="XP_025415439.1">
    <property type="nucleotide sequence ID" value="XM_025559654.1"/>
</dbReference>
<keyword evidence="9" id="KW-1185">Reference proteome</keyword>
<feature type="region of interest" description="Disordered" evidence="7">
    <location>
        <begin position="1"/>
        <end position="23"/>
    </location>
</feature>
<evidence type="ECO:0000256" key="5">
    <source>
        <dbReference type="ARBA" id="ARBA00022803"/>
    </source>
</evidence>
<evidence type="ECO:0000313" key="10">
    <source>
        <dbReference type="RefSeq" id="XP_025415436.1"/>
    </source>
</evidence>
<evidence type="ECO:0000256" key="2">
    <source>
        <dbReference type="ARBA" id="ARBA00007834"/>
    </source>
</evidence>
<dbReference type="Proteomes" id="UP000694846">
    <property type="component" value="Unplaced"/>
</dbReference>
<dbReference type="SMART" id="SM00028">
    <property type="entry name" value="TPR"/>
    <property type="match status" value="2"/>
</dbReference>
<dbReference type="GO" id="GO:0035720">
    <property type="term" value="P:intraciliary anterograde transport"/>
    <property type="evidence" value="ECO:0007669"/>
    <property type="project" value="TreeGrafter"/>
</dbReference>
<evidence type="ECO:0000313" key="12">
    <source>
        <dbReference type="RefSeq" id="XP_025415438.1"/>
    </source>
</evidence>
<evidence type="ECO:0000313" key="13">
    <source>
        <dbReference type="RefSeq" id="XP_025415439.1"/>
    </source>
</evidence>
<accession>A0A2S2R3I4</accession>
<evidence type="ECO:0000256" key="4">
    <source>
        <dbReference type="ARBA" id="ARBA00022737"/>
    </source>
</evidence>
<keyword evidence="6" id="KW-0966">Cell projection</keyword>
<dbReference type="GO" id="GO:0030992">
    <property type="term" value="C:intraciliary transport particle B"/>
    <property type="evidence" value="ECO:0007669"/>
    <property type="project" value="TreeGrafter"/>
</dbReference>
<dbReference type="Pfam" id="PF12895">
    <property type="entry name" value="ANAPC3"/>
    <property type="match status" value="1"/>
</dbReference>
<dbReference type="PANTHER" id="PTHR14781:SF0">
    <property type="entry name" value="INTRAFLAGELLAR TRANSPORT PROTEIN 56"/>
    <property type="match status" value="1"/>
</dbReference>
<evidence type="ECO:0000313" key="9">
    <source>
        <dbReference type="Proteomes" id="UP000694846"/>
    </source>
</evidence>
<dbReference type="OrthoDB" id="95390at2759"/>
<dbReference type="GO" id="GO:0120170">
    <property type="term" value="F:intraciliary transport particle B binding"/>
    <property type="evidence" value="ECO:0007669"/>
    <property type="project" value="TreeGrafter"/>
</dbReference>
<dbReference type="Pfam" id="PF13174">
    <property type="entry name" value="TPR_6"/>
    <property type="match status" value="1"/>
</dbReference>
<comment type="subcellular location">
    <subcellularLocation>
        <location evidence="1">Cell projection</location>
        <location evidence="1">Cilium</location>
    </subcellularLocation>
</comment>